<dbReference type="PROSITE" id="PS50893">
    <property type="entry name" value="ABC_TRANSPORTER_2"/>
    <property type="match status" value="1"/>
</dbReference>
<evidence type="ECO:0000256" key="1">
    <source>
        <dbReference type="ARBA" id="ARBA00022448"/>
    </source>
</evidence>
<protein>
    <submittedName>
        <fullName evidence="6">Heme ABC exporter ATP-binding subunit CcmA</fullName>
    </submittedName>
</protein>
<keyword evidence="2" id="KW-0547">Nucleotide-binding</keyword>
<dbReference type="InterPro" id="IPR017871">
    <property type="entry name" value="ABC_transporter-like_CS"/>
</dbReference>
<dbReference type="PANTHER" id="PTHR42711:SF13">
    <property type="entry name" value="ABC TRANSPORTER, ATP-BINDING PROTEIN"/>
    <property type="match status" value="1"/>
</dbReference>
<keyword evidence="1" id="KW-0813">Transport</keyword>
<dbReference type="InterPro" id="IPR003439">
    <property type="entry name" value="ABC_transporter-like_ATP-bd"/>
</dbReference>
<keyword evidence="7" id="KW-1185">Reference proteome</keyword>
<dbReference type="CDD" id="cd03230">
    <property type="entry name" value="ABC_DR_subfamily_A"/>
    <property type="match status" value="1"/>
</dbReference>
<organism evidence="6 7">
    <name type="scientific">Symbiobacterium terraclitae</name>
    <dbReference type="NCBI Taxonomy" id="557451"/>
    <lineage>
        <taxon>Bacteria</taxon>
        <taxon>Bacillati</taxon>
        <taxon>Bacillota</taxon>
        <taxon>Clostridia</taxon>
        <taxon>Eubacteriales</taxon>
        <taxon>Symbiobacteriaceae</taxon>
        <taxon>Symbiobacterium</taxon>
    </lineage>
</organism>
<keyword evidence="4 6" id="KW-0067">ATP-binding</keyword>
<accession>A0ABS4JTK2</accession>
<gene>
    <name evidence="6" type="ORF">J2Z79_002275</name>
</gene>
<dbReference type="SMART" id="SM00382">
    <property type="entry name" value="AAA"/>
    <property type="match status" value="1"/>
</dbReference>
<dbReference type="PANTHER" id="PTHR42711">
    <property type="entry name" value="ABC TRANSPORTER ATP-BINDING PROTEIN"/>
    <property type="match status" value="1"/>
</dbReference>
<proteinExistence type="predicted"/>
<dbReference type="Proteomes" id="UP001519289">
    <property type="component" value="Unassembled WGS sequence"/>
</dbReference>
<dbReference type="NCBIfam" id="TIGR01189">
    <property type="entry name" value="ccmA"/>
    <property type="match status" value="1"/>
</dbReference>
<keyword evidence="3" id="KW-0201">Cytochrome c-type biogenesis</keyword>
<dbReference type="InterPro" id="IPR027417">
    <property type="entry name" value="P-loop_NTPase"/>
</dbReference>
<sequence length="282" mass="30093">MIRLTQVTKRYGNVTALDGVDLHVAPGETFGLLGPNGAGKTTTLRLLAGMAPPSSGRVRVMGVDPWEDPDQVRSQMGVLSEGTGLYERLSVLDNLKLFAGLYGVGPEHIRRAVAAAGLEGLTGRPVGSLSKGEKQRVALARALLHDPRLLVLDEPTAGLDPAATHAFHDLLRGLKARGRTVVIASHDMAEVDALCDRVAILDRGRLVACDTPAALKARYGRRRVRVTFASGSAAETAEWPLDDAAWVEVVARRQAEGSLLAVHTHEASLAEVFLHTTGRELA</sequence>
<dbReference type="RefSeq" id="WP_209466981.1">
    <property type="nucleotide sequence ID" value="NZ_JAGGLG010000018.1"/>
</dbReference>
<evidence type="ECO:0000256" key="3">
    <source>
        <dbReference type="ARBA" id="ARBA00022748"/>
    </source>
</evidence>
<dbReference type="EMBL" id="JAGGLG010000018">
    <property type="protein sequence ID" value="MBP2018860.1"/>
    <property type="molecule type" value="Genomic_DNA"/>
</dbReference>
<evidence type="ECO:0000313" key="7">
    <source>
        <dbReference type="Proteomes" id="UP001519289"/>
    </source>
</evidence>
<dbReference type="InterPro" id="IPR003593">
    <property type="entry name" value="AAA+_ATPase"/>
</dbReference>
<dbReference type="Pfam" id="PF00005">
    <property type="entry name" value="ABC_tran"/>
    <property type="match status" value="1"/>
</dbReference>
<feature type="domain" description="ABC transporter" evidence="5">
    <location>
        <begin position="2"/>
        <end position="228"/>
    </location>
</feature>
<evidence type="ECO:0000313" key="6">
    <source>
        <dbReference type="EMBL" id="MBP2018860.1"/>
    </source>
</evidence>
<name>A0ABS4JTK2_9FIRM</name>
<reference evidence="6 7" key="1">
    <citation type="submission" date="2021-03" db="EMBL/GenBank/DDBJ databases">
        <title>Genomic Encyclopedia of Type Strains, Phase IV (KMG-IV): sequencing the most valuable type-strain genomes for metagenomic binning, comparative biology and taxonomic classification.</title>
        <authorList>
            <person name="Goeker M."/>
        </authorList>
    </citation>
    <scope>NUCLEOTIDE SEQUENCE [LARGE SCALE GENOMIC DNA]</scope>
    <source>
        <strain evidence="6 7">DSM 27138</strain>
    </source>
</reference>
<dbReference type="GO" id="GO:0005524">
    <property type="term" value="F:ATP binding"/>
    <property type="evidence" value="ECO:0007669"/>
    <property type="project" value="UniProtKB-KW"/>
</dbReference>
<dbReference type="Gene3D" id="3.40.50.300">
    <property type="entry name" value="P-loop containing nucleotide triphosphate hydrolases"/>
    <property type="match status" value="1"/>
</dbReference>
<evidence type="ECO:0000256" key="4">
    <source>
        <dbReference type="ARBA" id="ARBA00022840"/>
    </source>
</evidence>
<dbReference type="InterPro" id="IPR050763">
    <property type="entry name" value="ABC_transporter_ATP-binding"/>
</dbReference>
<evidence type="ECO:0000259" key="5">
    <source>
        <dbReference type="PROSITE" id="PS50893"/>
    </source>
</evidence>
<dbReference type="PROSITE" id="PS00211">
    <property type="entry name" value="ABC_TRANSPORTER_1"/>
    <property type="match status" value="1"/>
</dbReference>
<dbReference type="InterPro" id="IPR005895">
    <property type="entry name" value="ABC_transptr_haem_export_CcmA"/>
</dbReference>
<evidence type="ECO:0000256" key="2">
    <source>
        <dbReference type="ARBA" id="ARBA00022741"/>
    </source>
</evidence>
<comment type="caution">
    <text evidence="6">The sequence shown here is derived from an EMBL/GenBank/DDBJ whole genome shotgun (WGS) entry which is preliminary data.</text>
</comment>
<dbReference type="SUPFAM" id="SSF52540">
    <property type="entry name" value="P-loop containing nucleoside triphosphate hydrolases"/>
    <property type="match status" value="1"/>
</dbReference>